<dbReference type="PANTHER" id="PTHR36503">
    <property type="entry name" value="BLR2520 PROTEIN"/>
    <property type="match status" value="1"/>
</dbReference>
<feature type="domain" description="VOC" evidence="1">
    <location>
        <begin position="4"/>
        <end position="129"/>
    </location>
</feature>
<reference evidence="2" key="1">
    <citation type="submission" date="2021-03" db="EMBL/GenBank/DDBJ databases">
        <title>Leucobacter chromiisoli sp. nov., isolated from chromium-containing soil of chemical plant.</title>
        <authorList>
            <person name="Xu Z."/>
        </authorList>
    </citation>
    <scope>NUCLEOTIDE SEQUENCE</scope>
    <source>
        <strain evidence="2">A2</strain>
    </source>
</reference>
<dbReference type="InterPro" id="IPR004360">
    <property type="entry name" value="Glyas_Fos-R_dOase_dom"/>
</dbReference>
<dbReference type="RefSeq" id="WP_208047030.1">
    <property type="nucleotide sequence ID" value="NZ_JAGDYL010000042.1"/>
</dbReference>
<evidence type="ECO:0000259" key="1">
    <source>
        <dbReference type="PROSITE" id="PS51819"/>
    </source>
</evidence>
<dbReference type="InterPro" id="IPR029068">
    <property type="entry name" value="Glyas_Bleomycin-R_OHBP_Dase"/>
</dbReference>
<dbReference type="Proteomes" id="UP000664398">
    <property type="component" value="Unassembled WGS sequence"/>
</dbReference>
<protein>
    <submittedName>
        <fullName evidence="2">VOC family protein</fullName>
    </submittedName>
</protein>
<dbReference type="PANTHER" id="PTHR36503:SF1">
    <property type="entry name" value="BLR2520 PROTEIN"/>
    <property type="match status" value="1"/>
</dbReference>
<proteinExistence type="predicted"/>
<dbReference type="Pfam" id="PF00903">
    <property type="entry name" value="Glyoxalase"/>
    <property type="match status" value="1"/>
</dbReference>
<organism evidence="2 3">
    <name type="scientific">Leucobacter ruminantium</name>
    <dbReference type="NCBI Taxonomy" id="1289170"/>
    <lineage>
        <taxon>Bacteria</taxon>
        <taxon>Bacillati</taxon>
        <taxon>Actinomycetota</taxon>
        <taxon>Actinomycetes</taxon>
        <taxon>Micrococcales</taxon>
        <taxon>Microbacteriaceae</taxon>
        <taxon>Leucobacter</taxon>
    </lineage>
</organism>
<dbReference type="InterPro" id="IPR037523">
    <property type="entry name" value="VOC_core"/>
</dbReference>
<evidence type="ECO:0000313" key="2">
    <source>
        <dbReference type="EMBL" id="MBO1806577.1"/>
    </source>
</evidence>
<dbReference type="PROSITE" id="PS51819">
    <property type="entry name" value="VOC"/>
    <property type="match status" value="1"/>
</dbReference>
<sequence>MEQRLHFLTLATPDLDAARRFYRDGLGWKPALDVPGEIIFFQIAPGLMLGLFDAEKYDRDLLREHTTTGVSGLTLSHNVADRESVEATLSAFEAAGGTILKPAQESAFGGVYHGHAADPNGVIWEIAHNPDWSIDEAGAVSL</sequence>
<comment type="caution">
    <text evidence="2">The sequence shown here is derived from an EMBL/GenBank/DDBJ whole genome shotgun (WGS) entry which is preliminary data.</text>
</comment>
<accession>A0A939LY21</accession>
<name>A0A939LY21_9MICO</name>
<dbReference type="EMBL" id="JAGDYL010000042">
    <property type="protein sequence ID" value="MBO1806577.1"/>
    <property type="molecule type" value="Genomic_DNA"/>
</dbReference>
<dbReference type="Gene3D" id="3.10.180.10">
    <property type="entry name" value="2,3-Dihydroxybiphenyl 1,2-Dioxygenase, domain 1"/>
    <property type="match status" value="1"/>
</dbReference>
<dbReference type="AlphaFoldDB" id="A0A939LY21"/>
<evidence type="ECO:0000313" key="3">
    <source>
        <dbReference type="Proteomes" id="UP000664398"/>
    </source>
</evidence>
<keyword evidence="3" id="KW-1185">Reference proteome</keyword>
<gene>
    <name evidence="2" type="ORF">J4H91_14840</name>
</gene>
<dbReference type="SUPFAM" id="SSF54593">
    <property type="entry name" value="Glyoxalase/Bleomycin resistance protein/Dihydroxybiphenyl dioxygenase"/>
    <property type="match status" value="1"/>
</dbReference>